<protein>
    <submittedName>
        <fullName evidence="1">Uncharacterized protein</fullName>
    </submittedName>
</protein>
<keyword evidence="2" id="KW-1185">Reference proteome</keyword>
<comment type="caution">
    <text evidence="1">The sequence shown here is derived from an EMBL/GenBank/DDBJ whole genome shotgun (WGS) entry which is preliminary data.</text>
</comment>
<name>A0ACB7PFW3_9PEZI</name>
<dbReference type="EMBL" id="JAGIZQ010000003">
    <property type="protein sequence ID" value="KAH6637168.1"/>
    <property type="molecule type" value="Genomic_DNA"/>
</dbReference>
<reference evidence="1 2" key="1">
    <citation type="journal article" date="2021" name="Nat. Commun.">
        <title>Genetic determinants of endophytism in the Arabidopsis root mycobiome.</title>
        <authorList>
            <person name="Mesny F."/>
            <person name="Miyauchi S."/>
            <person name="Thiergart T."/>
            <person name="Pickel B."/>
            <person name="Atanasova L."/>
            <person name="Karlsson M."/>
            <person name="Huettel B."/>
            <person name="Barry K.W."/>
            <person name="Haridas S."/>
            <person name="Chen C."/>
            <person name="Bauer D."/>
            <person name="Andreopoulos W."/>
            <person name="Pangilinan J."/>
            <person name="LaButti K."/>
            <person name="Riley R."/>
            <person name="Lipzen A."/>
            <person name="Clum A."/>
            <person name="Drula E."/>
            <person name="Henrissat B."/>
            <person name="Kohler A."/>
            <person name="Grigoriev I.V."/>
            <person name="Martin F.M."/>
            <person name="Hacquard S."/>
        </authorList>
    </citation>
    <scope>NUCLEOTIDE SEQUENCE [LARGE SCALE GENOMIC DNA]</scope>
    <source>
        <strain evidence="1 2">MPI-SDFR-AT-0079</strain>
    </source>
</reference>
<gene>
    <name evidence="1" type="ORF">F5144DRAFT_208057</name>
</gene>
<evidence type="ECO:0000313" key="1">
    <source>
        <dbReference type="EMBL" id="KAH6637168.1"/>
    </source>
</evidence>
<dbReference type="Proteomes" id="UP000724584">
    <property type="component" value="Unassembled WGS sequence"/>
</dbReference>
<organism evidence="1 2">
    <name type="scientific">Chaetomium tenue</name>
    <dbReference type="NCBI Taxonomy" id="1854479"/>
    <lineage>
        <taxon>Eukaryota</taxon>
        <taxon>Fungi</taxon>
        <taxon>Dikarya</taxon>
        <taxon>Ascomycota</taxon>
        <taxon>Pezizomycotina</taxon>
        <taxon>Sordariomycetes</taxon>
        <taxon>Sordariomycetidae</taxon>
        <taxon>Sordariales</taxon>
        <taxon>Chaetomiaceae</taxon>
        <taxon>Chaetomium</taxon>
    </lineage>
</organism>
<accession>A0ACB7PFW3</accession>
<evidence type="ECO:0000313" key="2">
    <source>
        <dbReference type="Proteomes" id="UP000724584"/>
    </source>
</evidence>
<proteinExistence type="predicted"/>
<sequence length="667" mass="74065">MTYQEQVLVGFVGTGYVVLLVLLMNYLIAYDPMPRHVHVGWSRYFIEPSFKSNPIDAKFLGWARGMIRRLIRLAPNSWLAYTINVDFSTAMRKSILNLCDVQMVTGLAILISGFMVMDCGLSSYHWQIMVYLAWFSTVAHMSSLTSVRDYLSTRPWQRNIRFLLTLILLAMLITAIVPTAYFRWSSMGITSDDRKGTLTRSELQALPAACFLRSTAATFLWDSQYCPADGSSSNIYPSPCTFETSFLGDNGPYQSAVFSITLLIFTFVTRTIKLFNPLSALASRFLTRPVSRLLHRTLLWLSRSQRRDPDLSQAAWPTLLRQKLLFRLVTRPVLALLLMLRLQVDLFSSMLSELFWLMCILAWGTVKLLSSRNTLDTQILEEETQWTYGQILPVLLLVMPVLGVAGTLSVETKPKLAAAAAAVVVVPSQPPATTRDSTSSGRGVRLLRRQLSVDSLEMTDMTGDHVSVSAAEGNPGSSTTAPDLKRLLSRDSLDMTDGHDDPAAHGAPDWLVRNYYDSFWANYCIGGECAVIFAYGIILFSVVFNFGDGMGLASQFNLLQFWFSEFAGVYSLVTVPLACFATFLVGLGMDKWLQAPGSRPGKHVVMLLLVAVIHTGYVFMVLLGPFLPWGTSGSDVHVLRVAAIISIAVGLYCLYALVVVVGTFAYS</sequence>